<dbReference type="Pfam" id="PF01713">
    <property type="entry name" value="Smr"/>
    <property type="match status" value="1"/>
</dbReference>
<proteinExistence type="predicted"/>
<dbReference type="InterPro" id="IPR002625">
    <property type="entry name" value="Smr_dom"/>
</dbReference>
<dbReference type="Pfam" id="PF25126">
    <property type="entry name" value="DUF7818"/>
    <property type="match status" value="1"/>
</dbReference>
<sequence length="1773" mass="199210">MPKKKKNLGVSPTKKIKNTETIPADLMSSAVDRAMVQTPHGTKKEELISNLSEMFSDLDPTVIYMVLSECDFQVEETMDYLLELSTAAKDITSEVSGFDSISASLVGENQPCSETDGQNSASMKTVNSSKETETSLSSEELFSLLHNSLGEHNVDSEMKDSENDQILGNLSLALYYSSPDYVKESSQHVKSSLGYNTMLSSKQMETDSEKLESAFTPLNTDYYKASDLICRKSNIQTKSSPLDEVDIFAAVPESCSLPAVVLDSGVVLEGIPLANMEASGTDPSQTHNVGLDFTTVNGIPTQLHQEFAESETGAFDSFSSQGAENQAHVIDVHQSPKNAAVPDLCAGSGLTFTSFMSVDPTQQMWNSEFSMLQKHAQQPIFYPSFYPQTTSHSFVTPVAISPGKWRPASDFRSRRKMCSPQAFSQSWDNNSSVPKVLGNKDGSQKMNFSQLHPLAGYHAVRRKTSFAGHVLVLLRGVPGSGKSYLARALLEDNPGGIILSTDDYFYQKNGEYQFDANCLAEAHEWNRKRAKEAFEKRITPIIIDNTNTQAWEMKPYVVLSQQHNYKVIFREPDTWWKFKPKELERRNIHGVSKEKIKKMLERYERCLTVNSILNSSIPDELKSGTCDEILHQKKDLGKEIIHSYGDNEELFISPIKCLDDRHFLEKAAVENQKLKKEKHDTTYNLQECSSEFGVHQDDVDIYISSRKDKIDSSSETEIIKTDITVLRGKALSDSCVNENIQECSNSDFKVQVEASQSTGVVIETKSTEEQFTDLRDSTLDKPIRPEVFNFVGDWPIEQTMGQRVKKAKKFTKDHKEDKDASMTTLDSLKIQKGEQMGLIDILKEMGLSENKEDDNHQASASLSRTDTEKGTTGWQVAGDWPVQNSLGQRQNRQKRISQKILSESEGIASSQCDTNINIPNTVVGLSGTCANIGEKKEGFQTSDNSVPDTVYEKKPVQNKRIRKHHKLALTFTNNLTLSKPEEQLALFNELEQKPDQCIMIETSKHSQTEPHDFALLWRLERKIVVSQDTKVLHGRLDGFIPKGIDATSDCPEKIPYKVTYEKSTYVEESEFVSVDESENLNILCKLFGSLSFDALKDLYERCNRDIDWTTGILLDSDEKLGKDDEIECLQKGGTPSLKSEENVNCEGAVANSEENKQETVDVISRFTSDSEITGNLVDNGQHIMKESLKENAEIPNLLANVLIAPSERNKNSNQTLPEALAEEAEKEEAPFLDHMKTHTKEMYSASVSVKEQQNITLHNENNVCVSAMLSDNLNGGFITLKPTFDTVTDNTSSDHRECSAVKDTCIQEALSDVKQTEKMGNNGGRFEQHKEMKSKPLFSEEAGKKQNNMPSQYDDITKIQNPTPTSNPVNIDCLELTLPPELAIQLSEIFGPVGVDIGSLTSDDYVVHIDLNLAREIHEKWKASIMKRQKREEDLNKLLEENPMLLEQLHLDELNSALCQYENSQAQKTGKLPPDEMAGKTVASDIFPFMDHWNVQTQKVSLREIMSEEIALQEKQDLKGFLFMARKDYAARLKEKQLLELFPTINPNFLMDMFKDNNYSLKQTVQFLNTVLEADPVKTVIAKETAQSAILPTALKKKVKKTKEPEDILSENAFQDFDYPGYDDFRAEAFLHQQRRQESLTKAGEAYRMGMKPVAAFYVQQGRLHEQKMKEANHAAALQIFEKVNASKLPENLLDLHGLHVDEALDHLSRVLQEKEEECSLAGGKPYLYVITGRGNHSQGGVARIKPAVMKYLTSHKFRFTEIKPGCLKVMLK</sequence>
<feature type="domain" description="Smr" evidence="2">
    <location>
        <begin position="1694"/>
        <end position="1773"/>
    </location>
</feature>
<dbReference type="Pfam" id="PF02845">
    <property type="entry name" value="CUE"/>
    <property type="match status" value="1"/>
</dbReference>
<dbReference type="PANTHER" id="PTHR46535">
    <property type="entry name" value="NEDD4-BINDING PROTEIN 2"/>
    <property type="match status" value="1"/>
</dbReference>
<dbReference type="InterPro" id="IPR036063">
    <property type="entry name" value="Smr_dom_sf"/>
</dbReference>
<dbReference type="Pfam" id="PF08590">
    <property type="entry name" value="DUF1771"/>
    <property type="match status" value="1"/>
</dbReference>
<dbReference type="Pfam" id="PF13671">
    <property type="entry name" value="AAA_33"/>
    <property type="match status" value="1"/>
</dbReference>
<dbReference type="InterPro" id="IPR056718">
    <property type="entry name" value="DUF7816"/>
</dbReference>
<feature type="region of interest" description="Disordered" evidence="1">
    <location>
        <begin position="850"/>
        <end position="893"/>
    </location>
</feature>
<dbReference type="eggNOG" id="KOG2401">
    <property type="taxonomic scope" value="Eukaryota"/>
</dbReference>
<protein>
    <submittedName>
        <fullName evidence="4">NEDD4 binding protein 2</fullName>
    </submittedName>
</protein>
<dbReference type="Ensembl" id="ENSACAT00000011749.4">
    <property type="protein sequence ID" value="ENSACAP00000011509.3"/>
    <property type="gene ID" value="ENSACAG00000011734.4"/>
</dbReference>
<dbReference type="CDD" id="cd14365">
    <property type="entry name" value="CUE_N4BP2"/>
    <property type="match status" value="1"/>
</dbReference>
<dbReference type="InterPro" id="IPR056719">
    <property type="entry name" value="DUF7817"/>
</dbReference>
<dbReference type="PANTHER" id="PTHR46535:SF1">
    <property type="entry name" value="NEDD4-BINDING PROTEIN 2"/>
    <property type="match status" value="1"/>
</dbReference>
<dbReference type="GeneTree" id="ENSGT00940000160604"/>
<evidence type="ECO:0000259" key="2">
    <source>
        <dbReference type="PROSITE" id="PS50828"/>
    </source>
</evidence>
<dbReference type="PROSITE" id="PS50828">
    <property type="entry name" value="SMR"/>
    <property type="match status" value="1"/>
</dbReference>
<dbReference type="Gene3D" id="3.40.50.300">
    <property type="entry name" value="P-loop containing nucleotide triphosphate hydrolases"/>
    <property type="match status" value="1"/>
</dbReference>
<dbReference type="GO" id="GO:0005524">
    <property type="term" value="F:ATP binding"/>
    <property type="evidence" value="ECO:0007669"/>
    <property type="project" value="Ensembl"/>
</dbReference>
<dbReference type="Pfam" id="PF25125">
    <property type="entry name" value="DUF7817"/>
    <property type="match status" value="1"/>
</dbReference>
<organism evidence="4 5">
    <name type="scientific">Anolis carolinensis</name>
    <name type="common">Green anole</name>
    <name type="synonym">American chameleon</name>
    <dbReference type="NCBI Taxonomy" id="28377"/>
    <lineage>
        <taxon>Eukaryota</taxon>
        <taxon>Metazoa</taxon>
        <taxon>Chordata</taxon>
        <taxon>Craniata</taxon>
        <taxon>Vertebrata</taxon>
        <taxon>Euteleostomi</taxon>
        <taxon>Lepidosauria</taxon>
        <taxon>Squamata</taxon>
        <taxon>Bifurcata</taxon>
        <taxon>Unidentata</taxon>
        <taxon>Episquamata</taxon>
        <taxon>Toxicofera</taxon>
        <taxon>Iguania</taxon>
        <taxon>Dactyloidae</taxon>
        <taxon>Anolis</taxon>
    </lineage>
</organism>
<reference evidence="4 5" key="1">
    <citation type="submission" date="2009-12" db="EMBL/GenBank/DDBJ databases">
        <title>The Genome Sequence of Anolis carolinensis (Green Anole Lizard).</title>
        <authorList>
            <consortium name="The Genome Sequencing Platform"/>
            <person name="Di Palma F."/>
            <person name="Alfoldi J."/>
            <person name="Heiman D."/>
            <person name="Young S."/>
            <person name="Grabherr M."/>
            <person name="Johnson J."/>
            <person name="Lander E.S."/>
            <person name="Lindblad-Toh K."/>
        </authorList>
    </citation>
    <scope>NUCLEOTIDE SEQUENCE [LARGE SCALE GENOMIC DNA]</scope>
    <source>
        <strain evidence="4 5">JBL SC #1</strain>
    </source>
</reference>
<reference evidence="4" key="3">
    <citation type="submission" date="2025-09" db="UniProtKB">
        <authorList>
            <consortium name="Ensembl"/>
        </authorList>
    </citation>
    <scope>IDENTIFICATION</scope>
</reference>
<dbReference type="InterPro" id="IPR013899">
    <property type="entry name" value="DUF1771"/>
</dbReference>
<dbReference type="InterPro" id="IPR052772">
    <property type="entry name" value="Endo/PolyKinase_Domain-Protein"/>
</dbReference>
<dbReference type="SUPFAM" id="SSF52540">
    <property type="entry name" value="P-loop containing nucleoside triphosphate hydrolases"/>
    <property type="match status" value="1"/>
</dbReference>
<dbReference type="InterPro" id="IPR003892">
    <property type="entry name" value="CUE"/>
</dbReference>
<evidence type="ECO:0000259" key="3">
    <source>
        <dbReference type="PROSITE" id="PS51140"/>
    </source>
</evidence>
<dbReference type="SUPFAM" id="SSF46934">
    <property type="entry name" value="UBA-like"/>
    <property type="match status" value="1"/>
</dbReference>
<dbReference type="HOGENOM" id="CLU_002599_0_0_1"/>
<dbReference type="OrthoDB" id="3231855at2759"/>
<dbReference type="InterPro" id="IPR009060">
    <property type="entry name" value="UBA-like_sf"/>
</dbReference>
<evidence type="ECO:0000256" key="1">
    <source>
        <dbReference type="SAM" id="MobiDB-lite"/>
    </source>
</evidence>
<dbReference type="GO" id="GO:0005829">
    <property type="term" value="C:cytosol"/>
    <property type="evidence" value="ECO:0007669"/>
    <property type="project" value="Ensembl"/>
</dbReference>
<dbReference type="Proteomes" id="UP000001646">
    <property type="component" value="Chromosome 5"/>
</dbReference>
<dbReference type="KEGG" id="acs:100558282"/>
<dbReference type="InterPro" id="IPR027417">
    <property type="entry name" value="P-loop_NTPase"/>
</dbReference>
<feature type="compositionally biased region" description="Polar residues" evidence="1">
    <location>
        <begin position="857"/>
        <end position="874"/>
    </location>
</feature>
<dbReference type="SMART" id="SM01162">
    <property type="entry name" value="DUF1771"/>
    <property type="match status" value="1"/>
</dbReference>
<dbReference type="GO" id="GO:0004519">
    <property type="term" value="F:endonuclease activity"/>
    <property type="evidence" value="ECO:0000318"/>
    <property type="project" value="GO_Central"/>
</dbReference>
<feature type="domain" description="CUE" evidence="3">
    <location>
        <begin position="43"/>
        <end position="86"/>
    </location>
</feature>
<dbReference type="PROSITE" id="PS51140">
    <property type="entry name" value="CUE"/>
    <property type="match status" value="1"/>
</dbReference>
<dbReference type="Gene3D" id="1.10.8.10">
    <property type="entry name" value="DNA helicase RuvA subunit, C-terminal domain"/>
    <property type="match status" value="1"/>
</dbReference>
<reference evidence="4" key="2">
    <citation type="submission" date="2025-08" db="UniProtKB">
        <authorList>
            <consortium name="Ensembl"/>
        </authorList>
    </citation>
    <scope>IDENTIFICATION</scope>
</reference>
<dbReference type="SUPFAM" id="SSF160443">
    <property type="entry name" value="SMR domain-like"/>
    <property type="match status" value="1"/>
</dbReference>
<evidence type="ECO:0000313" key="5">
    <source>
        <dbReference type="Proteomes" id="UP000001646"/>
    </source>
</evidence>
<dbReference type="GO" id="GO:0004520">
    <property type="term" value="F:DNA endonuclease activity"/>
    <property type="evidence" value="ECO:0007669"/>
    <property type="project" value="Ensembl"/>
</dbReference>
<keyword evidence="5" id="KW-1185">Reference proteome</keyword>
<dbReference type="GO" id="GO:0043130">
    <property type="term" value="F:ubiquitin binding"/>
    <property type="evidence" value="ECO:0007669"/>
    <property type="project" value="InterPro"/>
</dbReference>
<dbReference type="InterPro" id="IPR041801">
    <property type="entry name" value="N4BP2_CUE"/>
</dbReference>
<dbReference type="InParanoid" id="G1KLG1"/>
<name>G1KLG1_ANOCA</name>
<evidence type="ECO:0000313" key="4">
    <source>
        <dbReference type="Ensembl" id="ENSACAP00000011509.3"/>
    </source>
</evidence>
<dbReference type="SMART" id="SM00463">
    <property type="entry name" value="SMR"/>
    <property type="match status" value="1"/>
</dbReference>
<dbReference type="Pfam" id="PF25124">
    <property type="entry name" value="DUF7816"/>
    <property type="match status" value="1"/>
</dbReference>
<gene>
    <name evidence="4" type="primary">N4BP2</name>
</gene>
<dbReference type="GO" id="GO:0046404">
    <property type="term" value="F:ATP-dependent polydeoxyribonucleotide 5'-hydroxyl-kinase activity"/>
    <property type="evidence" value="ECO:0007669"/>
    <property type="project" value="Ensembl"/>
</dbReference>
<dbReference type="Gene3D" id="3.30.1370.110">
    <property type="match status" value="1"/>
</dbReference>
<dbReference type="InterPro" id="IPR056720">
    <property type="entry name" value="DUF7818"/>
</dbReference>
<accession>G1KLG1</accession>
<dbReference type="Bgee" id="ENSACAG00000011734">
    <property type="expression patterns" value="Expressed in forelimb bud and 13 other cell types or tissues"/>
</dbReference>
<dbReference type="STRING" id="28377.ENSACAP00000011509"/>